<accession>A0A8D8BE94</accession>
<dbReference type="EMBL" id="HBUE01074267">
    <property type="protein sequence ID" value="CAG6474203.1"/>
    <property type="molecule type" value="Transcribed_RNA"/>
</dbReference>
<protein>
    <submittedName>
        <fullName evidence="2">(northern house mosquito) hypothetical protein</fullName>
    </submittedName>
</protein>
<name>A0A8D8BE94_CULPI</name>
<dbReference type="AlphaFoldDB" id="A0A8D8BE94"/>
<evidence type="ECO:0000256" key="1">
    <source>
        <dbReference type="SAM" id="MobiDB-lite"/>
    </source>
</evidence>
<feature type="compositionally biased region" description="Basic and acidic residues" evidence="1">
    <location>
        <begin position="53"/>
        <end position="64"/>
    </location>
</feature>
<dbReference type="EMBL" id="HBUE01074266">
    <property type="protein sequence ID" value="CAG6474201.1"/>
    <property type="molecule type" value="Transcribed_RNA"/>
</dbReference>
<organism evidence="2">
    <name type="scientific">Culex pipiens</name>
    <name type="common">House mosquito</name>
    <dbReference type="NCBI Taxonomy" id="7175"/>
    <lineage>
        <taxon>Eukaryota</taxon>
        <taxon>Metazoa</taxon>
        <taxon>Ecdysozoa</taxon>
        <taxon>Arthropoda</taxon>
        <taxon>Hexapoda</taxon>
        <taxon>Insecta</taxon>
        <taxon>Pterygota</taxon>
        <taxon>Neoptera</taxon>
        <taxon>Endopterygota</taxon>
        <taxon>Diptera</taxon>
        <taxon>Nematocera</taxon>
        <taxon>Culicoidea</taxon>
        <taxon>Culicidae</taxon>
        <taxon>Culicinae</taxon>
        <taxon>Culicini</taxon>
        <taxon>Culex</taxon>
        <taxon>Culex</taxon>
    </lineage>
</organism>
<sequence length="123" mass="13365">MDQPSRSAEQRSLPALLHPNKPPRTDLDRRVFAGQFIPHANGRNHPSPPPPRPSHDRCAERPAGRTDNLLAARAVGLTEWDQFAEPGVAWLSQRGGGELFVSDFFGGDAELDWGEVGGVGICC</sequence>
<dbReference type="EMBL" id="HBUE01074265">
    <property type="protein sequence ID" value="CAG6474199.1"/>
    <property type="molecule type" value="Transcribed_RNA"/>
</dbReference>
<dbReference type="EMBL" id="HBUE01074274">
    <property type="protein sequence ID" value="CAG6474211.1"/>
    <property type="molecule type" value="Transcribed_RNA"/>
</dbReference>
<reference evidence="2" key="1">
    <citation type="submission" date="2021-05" db="EMBL/GenBank/DDBJ databases">
        <authorList>
            <person name="Alioto T."/>
            <person name="Alioto T."/>
            <person name="Gomez Garrido J."/>
        </authorList>
    </citation>
    <scope>NUCLEOTIDE SEQUENCE</scope>
</reference>
<proteinExistence type="predicted"/>
<evidence type="ECO:0000313" key="2">
    <source>
        <dbReference type="EMBL" id="CAG6474211.1"/>
    </source>
</evidence>
<feature type="region of interest" description="Disordered" evidence="1">
    <location>
        <begin position="1"/>
        <end position="65"/>
    </location>
</feature>